<keyword evidence="2" id="KW-1185">Reference proteome</keyword>
<proteinExistence type="predicted"/>
<dbReference type="EMBL" id="JBBKXZ010000003">
    <property type="protein sequence ID" value="MFD3394782.1"/>
    <property type="molecule type" value="Genomic_DNA"/>
</dbReference>
<accession>A0ABW6DD09</accession>
<dbReference type="Proteomes" id="UP001598138">
    <property type="component" value="Unassembled WGS sequence"/>
</dbReference>
<reference evidence="1 2" key="1">
    <citation type="submission" date="2024-03" db="EMBL/GenBank/DDBJ databases">
        <title>Aquirufa genome sequencing.</title>
        <authorList>
            <person name="Pitt A."/>
            <person name="Hahn M.W."/>
        </authorList>
    </citation>
    <scope>NUCLEOTIDE SEQUENCE [LARGE SCALE GENOMIC DNA]</scope>
    <source>
        <strain evidence="1 2">OSTEICH-129V</strain>
    </source>
</reference>
<dbReference type="RefSeq" id="WP_377983658.1">
    <property type="nucleotide sequence ID" value="NZ_JBBKXZ010000003.1"/>
</dbReference>
<protein>
    <submittedName>
        <fullName evidence="1">Uncharacterized protein</fullName>
    </submittedName>
</protein>
<name>A0ABW6DD09_9BACT</name>
<gene>
    <name evidence="1" type="ORF">U0R10_09115</name>
</gene>
<evidence type="ECO:0000313" key="2">
    <source>
        <dbReference type="Proteomes" id="UP001598138"/>
    </source>
</evidence>
<comment type="caution">
    <text evidence="1">The sequence shown here is derived from an EMBL/GenBank/DDBJ whole genome shotgun (WGS) entry which is preliminary data.</text>
</comment>
<sequence length="340" mass="40329">MALISKKKILYRINNQLRRYLHKYNREHEMNISYQDLLRYDNAIVLYDKNGADTLWETVFYSPADQPEVYEALKQIYADLKTDGNEEVIKHLVIDRVDYCTYGNTHPFRIRIVNRVNDNFDYFYIKIADASRVYGLELEHILSPNRINYVTYDNTLVEEHIAGIPGDTFLKQDLEAELESPIRLAKEFVKFNERCLVQLLGDMHSANFVVITNPDFEEIYYRIRPIDFDQQCFEGKRSVYMPQYFKQNNALIELGMKYMTPESVWQYQIEERSMISSRLKSESQRVSDLMTVMSKDEIAPQENVDQLKSELAKHYDDPRFLQCKTMGEIVWNSLDLVMRH</sequence>
<evidence type="ECO:0000313" key="1">
    <source>
        <dbReference type="EMBL" id="MFD3394782.1"/>
    </source>
</evidence>
<organism evidence="1 2">
    <name type="scientific">Aquirufa avitistagni</name>
    <dbReference type="NCBI Taxonomy" id="3104728"/>
    <lineage>
        <taxon>Bacteria</taxon>
        <taxon>Pseudomonadati</taxon>
        <taxon>Bacteroidota</taxon>
        <taxon>Cytophagia</taxon>
        <taxon>Cytophagales</taxon>
        <taxon>Flectobacillaceae</taxon>
        <taxon>Aquirufa</taxon>
    </lineage>
</organism>